<dbReference type="PANTHER" id="PTHR28181">
    <property type="entry name" value="UPF0655 PROTEIN YCR015C"/>
    <property type="match status" value="1"/>
</dbReference>
<dbReference type="STRING" id="1806994.A0A507C602"/>
<keyword evidence="3" id="KW-1185">Reference proteome</keyword>
<comment type="caution">
    <text evidence="2">The sequence shown here is derived from an EMBL/GenBank/DDBJ whole genome shotgun (WGS) entry which is preliminary data.</text>
</comment>
<organism evidence="2 3">
    <name type="scientific">Synchytrium microbalum</name>
    <dbReference type="NCBI Taxonomy" id="1806994"/>
    <lineage>
        <taxon>Eukaryota</taxon>
        <taxon>Fungi</taxon>
        <taxon>Fungi incertae sedis</taxon>
        <taxon>Chytridiomycota</taxon>
        <taxon>Chytridiomycota incertae sedis</taxon>
        <taxon>Chytridiomycetes</taxon>
        <taxon>Synchytriales</taxon>
        <taxon>Synchytriaceae</taxon>
        <taxon>Synchytrium</taxon>
    </lineage>
</organism>
<dbReference type="AlphaFoldDB" id="A0A507C602"/>
<dbReference type="RefSeq" id="XP_031024068.1">
    <property type="nucleotide sequence ID" value="XM_031169940.1"/>
</dbReference>
<name>A0A507C602_9FUNG</name>
<evidence type="ECO:0000256" key="1">
    <source>
        <dbReference type="SAM" id="SignalP"/>
    </source>
</evidence>
<dbReference type="EMBL" id="QEAO01000024">
    <property type="protein sequence ID" value="TPX32973.1"/>
    <property type="molecule type" value="Genomic_DNA"/>
</dbReference>
<dbReference type="InterPro" id="IPR023214">
    <property type="entry name" value="HAD_sf"/>
</dbReference>
<feature type="chain" id="PRO_5021370597" description="Phosphoserine phosphatase" evidence="1">
    <location>
        <begin position="21"/>
        <end position="278"/>
    </location>
</feature>
<reference evidence="2 3" key="1">
    <citation type="journal article" date="2019" name="Sci. Rep.">
        <title>Comparative genomics of chytrid fungi reveal insights into the obligate biotrophic and pathogenic lifestyle of Synchytrium endobioticum.</title>
        <authorList>
            <person name="van de Vossenberg B.T.L.H."/>
            <person name="Warris S."/>
            <person name="Nguyen H.D.T."/>
            <person name="van Gent-Pelzer M.P.E."/>
            <person name="Joly D.L."/>
            <person name="van de Geest H.C."/>
            <person name="Bonants P.J.M."/>
            <person name="Smith D.S."/>
            <person name="Levesque C.A."/>
            <person name="van der Lee T.A.J."/>
        </authorList>
    </citation>
    <scope>NUCLEOTIDE SEQUENCE [LARGE SCALE GENOMIC DNA]</scope>
    <source>
        <strain evidence="2 3">JEL517</strain>
    </source>
</reference>
<evidence type="ECO:0000313" key="2">
    <source>
        <dbReference type="EMBL" id="TPX32973.1"/>
    </source>
</evidence>
<protein>
    <recommendedName>
        <fullName evidence="4">Phosphoserine phosphatase</fullName>
    </recommendedName>
</protein>
<dbReference type="OrthoDB" id="10255128at2759"/>
<gene>
    <name evidence="2" type="ORF">SmJEL517_g04012</name>
</gene>
<dbReference type="SUPFAM" id="SSF56784">
    <property type="entry name" value="HAD-like"/>
    <property type="match status" value="1"/>
</dbReference>
<dbReference type="InterPro" id="IPR050849">
    <property type="entry name" value="HAD-like_hydrolase_phosphatase"/>
</dbReference>
<keyword evidence="1" id="KW-0732">Signal</keyword>
<dbReference type="Proteomes" id="UP000319731">
    <property type="component" value="Unassembled WGS sequence"/>
</dbReference>
<dbReference type="Pfam" id="PF12710">
    <property type="entry name" value="HAD"/>
    <property type="match status" value="1"/>
</dbReference>
<accession>A0A507C602</accession>
<evidence type="ECO:0008006" key="4">
    <source>
        <dbReference type="Google" id="ProtNLM"/>
    </source>
</evidence>
<dbReference type="PANTHER" id="PTHR28181:SF1">
    <property type="entry name" value="COLD TOLERANCE PROTEIN 1"/>
    <property type="match status" value="1"/>
</dbReference>
<dbReference type="InterPro" id="IPR036412">
    <property type="entry name" value="HAD-like_sf"/>
</dbReference>
<dbReference type="GeneID" id="42005237"/>
<feature type="signal peptide" evidence="1">
    <location>
        <begin position="1"/>
        <end position="20"/>
    </location>
</feature>
<dbReference type="Gene3D" id="3.40.50.1000">
    <property type="entry name" value="HAD superfamily/HAD-like"/>
    <property type="match status" value="1"/>
</dbReference>
<proteinExistence type="predicted"/>
<sequence length="278" mass="30963">MKFPALVFLALLMDFDETITIKDSTSHISHLAYANDPTRSPLWSHFTSYYYEDWERQANSSETRNASTLEAYLTSFRHVEEASIARINDSKVLRDIERHDLSDGVDNASLVQPFFYDFLDAYKHAHPETKNIKIVSLNWSKDLVSGVSGVPNENVISNDLEFDGDVSTGFIAGGVFTGVDKLASLQAVMPDFGGEELYGIGVGDSVSDLPMLLKAALGIMMKPKKSVYDVCKRFNIRIESLSAYQEDAERPIVYSVDGWDEIHSTLLSGEQVELTAQG</sequence>
<evidence type="ECO:0000313" key="3">
    <source>
        <dbReference type="Proteomes" id="UP000319731"/>
    </source>
</evidence>